<feature type="compositionally biased region" description="Low complexity" evidence="5">
    <location>
        <begin position="315"/>
        <end position="330"/>
    </location>
</feature>
<name>A0A8T2EAP6_ARASU</name>
<dbReference type="CDD" id="cd08838">
    <property type="entry name" value="ArfGap_AGFG"/>
    <property type="match status" value="1"/>
</dbReference>
<feature type="region of interest" description="Disordered" evidence="5">
    <location>
        <begin position="123"/>
        <end position="223"/>
    </location>
</feature>
<feature type="compositionally biased region" description="Low complexity" evidence="5">
    <location>
        <begin position="157"/>
        <end position="166"/>
    </location>
</feature>
<accession>A0A8T2EAP6</accession>
<organism evidence="7 8">
    <name type="scientific">Arabidopsis suecica</name>
    <name type="common">Swedish thale-cress</name>
    <name type="synonym">Cardaminopsis suecica</name>
    <dbReference type="NCBI Taxonomy" id="45249"/>
    <lineage>
        <taxon>Eukaryota</taxon>
        <taxon>Viridiplantae</taxon>
        <taxon>Streptophyta</taxon>
        <taxon>Embryophyta</taxon>
        <taxon>Tracheophyta</taxon>
        <taxon>Spermatophyta</taxon>
        <taxon>Magnoliopsida</taxon>
        <taxon>eudicotyledons</taxon>
        <taxon>Gunneridae</taxon>
        <taxon>Pentapetalae</taxon>
        <taxon>rosids</taxon>
        <taxon>malvids</taxon>
        <taxon>Brassicales</taxon>
        <taxon>Brassicaceae</taxon>
        <taxon>Camelineae</taxon>
        <taxon>Arabidopsis</taxon>
    </lineage>
</organism>
<dbReference type="AlphaFoldDB" id="A0A8T2EAP6"/>
<feature type="compositionally biased region" description="Polar residues" evidence="5">
    <location>
        <begin position="344"/>
        <end position="389"/>
    </location>
</feature>
<dbReference type="Pfam" id="PF01412">
    <property type="entry name" value="ArfGap"/>
    <property type="match status" value="1"/>
</dbReference>
<evidence type="ECO:0000256" key="4">
    <source>
        <dbReference type="PROSITE-ProRule" id="PRU00288"/>
    </source>
</evidence>
<evidence type="ECO:0000259" key="6">
    <source>
        <dbReference type="PROSITE" id="PS50115"/>
    </source>
</evidence>
<evidence type="ECO:0000256" key="3">
    <source>
        <dbReference type="ARBA" id="ARBA00022833"/>
    </source>
</evidence>
<dbReference type="PROSITE" id="PS50115">
    <property type="entry name" value="ARFGAP"/>
    <property type="match status" value="1"/>
</dbReference>
<evidence type="ECO:0000313" key="7">
    <source>
        <dbReference type="EMBL" id="KAG7620306.1"/>
    </source>
</evidence>
<feature type="compositionally biased region" description="Basic and acidic residues" evidence="5">
    <location>
        <begin position="186"/>
        <end position="203"/>
    </location>
</feature>
<feature type="region of interest" description="Disordered" evidence="5">
    <location>
        <begin position="315"/>
        <end position="389"/>
    </location>
</feature>
<dbReference type="FunFam" id="1.10.220.150:FF:000005">
    <property type="entry name" value="Arf-GAP domain and FG repeat-containing protein 1"/>
    <property type="match status" value="1"/>
</dbReference>
<feature type="compositionally biased region" description="Polar residues" evidence="5">
    <location>
        <begin position="170"/>
        <end position="179"/>
    </location>
</feature>
<evidence type="ECO:0000256" key="5">
    <source>
        <dbReference type="SAM" id="MobiDB-lite"/>
    </source>
</evidence>
<feature type="region of interest" description="Disordered" evidence="5">
    <location>
        <begin position="417"/>
        <end position="444"/>
    </location>
</feature>
<dbReference type="PANTHER" id="PTHR46085:SF3">
    <property type="entry name" value="ARF GTPASE ACTIVATING PROTEIN"/>
    <property type="match status" value="1"/>
</dbReference>
<keyword evidence="2 4" id="KW-0863">Zinc-finger</keyword>
<evidence type="ECO:0000256" key="2">
    <source>
        <dbReference type="ARBA" id="ARBA00022771"/>
    </source>
</evidence>
<protein>
    <submittedName>
        <fullName evidence="7">Arf GTPase activating protein</fullName>
    </submittedName>
</protein>
<dbReference type="EMBL" id="JAEFBJ010000004">
    <property type="protein sequence ID" value="KAG7620306.1"/>
    <property type="molecule type" value="Genomic_DNA"/>
</dbReference>
<dbReference type="PANTHER" id="PTHR46085">
    <property type="entry name" value="ARFGAP/RECO-RELATED"/>
    <property type="match status" value="1"/>
</dbReference>
<keyword evidence="8" id="KW-1185">Reference proteome</keyword>
<dbReference type="OrthoDB" id="6036at2759"/>
<keyword evidence="1" id="KW-0479">Metal-binding</keyword>
<evidence type="ECO:0000256" key="1">
    <source>
        <dbReference type="ARBA" id="ARBA00022723"/>
    </source>
</evidence>
<dbReference type="InterPro" id="IPR044820">
    <property type="entry name" value="AGD14-like"/>
</dbReference>
<sequence length="614" mass="66291">MAGRVKEDEKNEKIIRSLLKLPENKRCINCNSLGPQYVCTTFWTFVCTNCSGIHREFTHRVKSISMAKFTSQEVTALKEGGNQHAKDIYFKGLDQQRQSVPDGSNVERLRDFIRHVYVNKRYTNEKNDDKSPSETRSSSGSRSPPYEDGYDRRYGDRSSPGGRSPGFETGSRNAVNNRKSPARPEILNDWRREDRFGGRKTSEEGSQSPEQVKDLGSASPPVARPVREILGDSVIPLRVGEPPKPPVSRNTDASAHAKVLASSLSECMKDSGTSLSSLMSTNEKPPEVKLETALSLIDFDTDFETPAPSVAIQAPLSTTSQPAPQPTTSSNDNWASFDAAPSAPSLNVSQPPPSGNTLDSLLSQLAVTSSVPGQASTPSNGPVNLGHSTSQIFAPFQNEHSSEQPWNTALASNVQRSMSAPSLQPLQGVPSGGLQSSEVKPSGRSELPADLFAVNYPSYHAPVPGWQAGPPHAMHYGMQQYNNPVPYQNVPQPGKSMNPFDFSPGPPSQTQTENMFPSMAPLQGALPPSGMMPSQGVHNQFNIPSQGSAHPSAMPPRYMPSQIPGSMPPSNVNPIGDINTSYDTQQTYQNFGSSFAAAVPLNPPSFQSGGNPFG</sequence>
<feature type="compositionally biased region" description="Basic and acidic residues" evidence="5">
    <location>
        <begin position="123"/>
        <end position="133"/>
    </location>
</feature>
<dbReference type="GO" id="GO:0005096">
    <property type="term" value="F:GTPase activator activity"/>
    <property type="evidence" value="ECO:0007669"/>
    <property type="project" value="InterPro"/>
</dbReference>
<dbReference type="Proteomes" id="UP000694251">
    <property type="component" value="Chromosome 4"/>
</dbReference>
<keyword evidence="3" id="KW-0862">Zinc</keyword>
<comment type="caution">
    <text evidence="7">The sequence shown here is derived from an EMBL/GenBank/DDBJ whole genome shotgun (WGS) entry which is preliminary data.</text>
</comment>
<reference evidence="7 8" key="1">
    <citation type="submission" date="2020-12" db="EMBL/GenBank/DDBJ databases">
        <title>Concerted genomic and epigenomic changes stabilize Arabidopsis allopolyploids.</title>
        <authorList>
            <person name="Chen Z."/>
        </authorList>
    </citation>
    <scope>NUCLEOTIDE SEQUENCE [LARGE SCALE GENOMIC DNA]</scope>
    <source>
        <strain evidence="7">As9502</strain>
        <tissue evidence="7">Leaf</tissue>
    </source>
</reference>
<dbReference type="GO" id="GO:0008270">
    <property type="term" value="F:zinc ion binding"/>
    <property type="evidence" value="ECO:0007669"/>
    <property type="project" value="UniProtKB-KW"/>
</dbReference>
<dbReference type="InterPro" id="IPR001164">
    <property type="entry name" value="ArfGAP_dom"/>
</dbReference>
<gene>
    <name evidence="7" type="ORF">ISN44_As04g013120</name>
</gene>
<proteinExistence type="predicted"/>
<evidence type="ECO:0000313" key="8">
    <source>
        <dbReference type="Proteomes" id="UP000694251"/>
    </source>
</evidence>
<feature type="compositionally biased region" description="Low complexity" evidence="5">
    <location>
        <begin position="134"/>
        <end position="144"/>
    </location>
</feature>
<feature type="domain" description="Arf-GAP" evidence="6">
    <location>
        <begin position="12"/>
        <end position="130"/>
    </location>
</feature>
<dbReference type="SMART" id="SM00105">
    <property type="entry name" value="ArfGap"/>
    <property type="match status" value="1"/>
</dbReference>